<evidence type="ECO:0000259" key="3">
    <source>
        <dbReference type="Pfam" id="PF24545"/>
    </source>
</evidence>
<proteinExistence type="predicted"/>
<comment type="caution">
    <text evidence="4">The sequence shown here is derived from an EMBL/GenBank/DDBJ whole genome shotgun (WGS) entry which is preliminary data.</text>
</comment>
<keyword evidence="5" id="KW-1185">Reference proteome</keyword>
<organism evidence="4 5">
    <name type="scientific">Basidiobolus ranarum</name>
    <dbReference type="NCBI Taxonomy" id="34480"/>
    <lineage>
        <taxon>Eukaryota</taxon>
        <taxon>Fungi</taxon>
        <taxon>Fungi incertae sedis</taxon>
        <taxon>Zoopagomycota</taxon>
        <taxon>Entomophthoromycotina</taxon>
        <taxon>Basidiobolomycetes</taxon>
        <taxon>Basidiobolales</taxon>
        <taxon>Basidiobolaceae</taxon>
        <taxon>Basidiobolus</taxon>
    </lineage>
</organism>
<evidence type="ECO:0000259" key="2">
    <source>
        <dbReference type="Pfam" id="PF24544"/>
    </source>
</evidence>
<dbReference type="InterPro" id="IPR024420">
    <property type="entry name" value="TRAPP_III_complex_Trs85"/>
</dbReference>
<dbReference type="InterPro" id="IPR057651">
    <property type="entry name" value="Ig_TPPC8_C"/>
</dbReference>
<dbReference type="Pfam" id="PF12739">
    <property type="entry name" value="TRAPPC-Trs85"/>
    <property type="match status" value="1"/>
</dbReference>
<evidence type="ECO:0000313" key="5">
    <source>
        <dbReference type="Proteomes" id="UP001479436"/>
    </source>
</evidence>
<dbReference type="EMBL" id="JASJQH010001151">
    <property type="protein sequence ID" value="KAK9761950.1"/>
    <property type="molecule type" value="Genomic_DNA"/>
</dbReference>
<dbReference type="Pfam" id="PF24542">
    <property type="entry name" value="Ig_TPPC8_C"/>
    <property type="match status" value="1"/>
</dbReference>
<gene>
    <name evidence="4" type="ORF">K7432_012754</name>
</gene>
<dbReference type="PANTHER" id="PTHR12975">
    <property type="entry name" value="TRANSPORT PROTEIN TRAPP"/>
    <property type="match status" value="1"/>
</dbReference>
<feature type="domain" description="TPPC8 C-terminal Ig-like" evidence="1">
    <location>
        <begin position="1238"/>
        <end position="1343"/>
    </location>
</feature>
<name>A0ABR2WKC7_9FUNG</name>
<dbReference type="InterPro" id="IPR058541">
    <property type="entry name" value="Ig_TPPC8_1st"/>
</dbReference>
<feature type="domain" description="TPPC8 first Ig-like" evidence="3">
    <location>
        <begin position="679"/>
        <end position="850"/>
    </location>
</feature>
<accession>A0ABR2WKC7</accession>
<dbReference type="Proteomes" id="UP001479436">
    <property type="component" value="Unassembled WGS sequence"/>
</dbReference>
<dbReference type="Pfam" id="PF24545">
    <property type="entry name" value="Ig_TPPC8_1st"/>
    <property type="match status" value="1"/>
</dbReference>
<evidence type="ECO:0000259" key="1">
    <source>
        <dbReference type="Pfam" id="PF24542"/>
    </source>
</evidence>
<evidence type="ECO:0008006" key="6">
    <source>
        <dbReference type="Google" id="ProtNLM"/>
    </source>
</evidence>
<dbReference type="InterPro" id="IPR058538">
    <property type="entry name" value="Ig_TPPC8_2nd"/>
</dbReference>
<evidence type="ECO:0000313" key="4">
    <source>
        <dbReference type="EMBL" id="KAK9761950.1"/>
    </source>
</evidence>
<sequence length="1396" mass="158134">MARTTMPPNLPNGEIYSPKRFVVKSLNPVVAVISTPDADSLCQKNNLSTFLDFIKPFGENIEGKVTARDSQGLPNSMEQFGIRFKDLRNLPNSSDSLSPQVFSNVVEKKAKAVEGTKTIKSEQDVDEEYLSAQVETHMPWYAEYRRLYVKQFSISEHDTFNHPVACVIAISSQNPDPFGALQQLHNLTASAPIYEKGFMDPNILRYYVLLHDNHSGNIADSEALFDKMRKTFGVHCHLLRFNSVVPDEASIASENQLVPDIWKHEIDDSLVAASKCQSSLVESTVTHEAGSPVSENQSEEEGDTAIRGSCLSFEDFYLVQSFVKEMVVQSIIPYMERSIHHWNEQVASIRRGFTGRLFSASRKYFGSGNKPSGIIQSPQMRGSGVSDVMYNHSAPEAQMRRLADFAFMLRDYKFAQSVYDTVKKDYSTDKAWKYFAGAYEMIGLCSLMIENVSSSKHDIEHYYEQAISNYLKVDSPELGARTAIFYYEMLRSRNLYKDIPSILIRMSGDDSDLRSALFLEQAAHSFLRGYRPKVRKYGSHLVLAASRYTKAEQHELAYRCYRAASLVFETKNWALVENHIHFALGRQNLRKHCLQASVEYFLKLLRESRQSVALQNSYLTEFLHIYQQYVQESGQEPELLPYGGLPIPVIDNSSVRIMLSSSQSSEQVEGDWESVEQDYFQPEPYIQDKSTRHGQTVCALGEPVLVSFVMTNPMQIPIIIGNITLKCVYSETEFKASSENYESTPVVDEGPLDFMEFSNIGDISIEGDEQKTITLSITPKKQGYIRIAGIHYTLNHVAKGFNQFSKRGKRLNDTKEHRLGKFYGQDNSLDMVVTSPMPLLDVEFRNFPNILFSGEIAESTLVIRNIGQKGMKNIDVKVSHPAFFHLGRPMSQPGEEESTHKAPLHTTETSNTLFDPSVISIPLASDGSSATQLDPGETVEVPVWIRGDKIGSHSFLYIFSYQSEETSGVGNIRYLRYKNTTQVIPSLKINAFTRQSTSKLNEFILGLEAENVQTGTQFELLQLSSVSPYWEIQPISSEEMPTETIIGPKQTTLTYFRIKHLNSEDASTTEKMSPELFTLNGLEHLLINKEINTTAPPIDLSYVDIPLGDQCIKSYEDPLKSLFMNARMQFRRLSLKNQYSMIPLTKHKKIFTLFNTNDIDFCLFWRIQGQQRHGHQYIIGFNPGVQQNPFHPSFLSNPASSGNRALFEATLRDKATLISSLMKTRKDENPLRVRVNCKDIYHHDFKSNGLVEIPVTFSLKNCSWNWMVNYSLEMQPYNDVSDTTSNTRNILAKPTINPAKFHWTGPTTFGGTIAPEEEQQITVNACFTRPAVYNLSRWKISVQMEATKRQSQEISSDNTSANSHNTQSSIKSYVQQPTMPHVVTILKLQDSNITIS</sequence>
<dbReference type="PANTHER" id="PTHR12975:SF6">
    <property type="entry name" value="TRAFFICKING PROTEIN PARTICLE COMPLEX SUBUNIT 8"/>
    <property type="match status" value="1"/>
</dbReference>
<feature type="domain" description="TPPC8 second Ig-like" evidence="2">
    <location>
        <begin position="854"/>
        <end position="968"/>
    </location>
</feature>
<reference evidence="4 5" key="1">
    <citation type="submission" date="2023-04" db="EMBL/GenBank/DDBJ databases">
        <title>Genome of Basidiobolus ranarum AG-B5.</title>
        <authorList>
            <person name="Stajich J.E."/>
            <person name="Carter-House D."/>
            <person name="Gryganskyi A."/>
        </authorList>
    </citation>
    <scope>NUCLEOTIDE SEQUENCE [LARGE SCALE GENOMIC DNA]</scope>
    <source>
        <strain evidence="4 5">AG-B5</strain>
    </source>
</reference>
<dbReference type="Pfam" id="PF24544">
    <property type="entry name" value="Ig_TPPC8_2nd"/>
    <property type="match status" value="1"/>
</dbReference>
<protein>
    <recommendedName>
        <fullName evidence="6">Trafficking protein particle complex subunit 8</fullName>
    </recommendedName>
</protein>